<name>A0A1M6M941_PARC5</name>
<dbReference type="EMBL" id="FRAG01000009">
    <property type="protein sequence ID" value="SHJ79976.1"/>
    <property type="molecule type" value="Genomic_DNA"/>
</dbReference>
<dbReference type="AlphaFoldDB" id="A0A1M6M941"/>
<feature type="domain" description="Dual OB-containing" evidence="1">
    <location>
        <begin position="3"/>
        <end position="220"/>
    </location>
</feature>
<dbReference type="InterPro" id="IPR054335">
    <property type="entry name" value="DuOB_dom"/>
</dbReference>
<reference evidence="2 3" key="1">
    <citation type="submission" date="2016-11" db="EMBL/GenBank/DDBJ databases">
        <authorList>
            <person name="Jaros S."/>
            <person name="Januszkiewicz K."/>
            <person name="Wedrychowicz H."/>
        </authorList>
    </citation>
    <scope>NUCLEOTIDE SEQUENCE [LARGE SCALE GENOMIC DNA]</scope>
    <source>
        <strain evidence="2 3">DSM 15212</strain>
    </source>
</reference>
<dbReference type="Pfam" id="PF22557">
    <property type="entry name" value="DuOB"/>
    <property type="match status" value="1"/>
</dbReference>
<accession>A0A1M6M941</accession>
<dbReference type="Proteomes" id="UP000184465">
    <property type="component" value="Unassembled WGS sequence"/>
</dbReference>
<sequence>MKKRFALLAKSPKCKNLCIAGIDLEKQDFIRIVSQEEEIEYAVRHKDAMYDERTPIQLHDIIECECISKDNNIYQPENYINDDQYYWEKIGVFDLSTLLNMKILNREKYIFYNTSRAILPSEINNITIEQRYSLMLIKPQEVYITVQDNPWNEWGHKKIRMHIKYKNRWYYDISVTDTKITNEYDNYSIGKYKLDRDVLLFISLGELHKETQRHYKLVTNCIFI</sequence>
<dbReference type="RefSeq" id="WP_073147833.1">
    <property type="nucleotide sequence ID" value="NZ_FRAG01000009.1"/>
</dbReference>
<keyword evidence="3" id="KW-1185">Reference proteome</keyword>
<evidence type="ECO:0000259" key="1">
    <source>
        <dbReference type="Pfam" id="PF22557"/>
    </source>
</evidence>
<evidence type="ECO:0000313" key="2">
    <source>
        <dbReference type="EMBL" id="SHJ79976.1"/>
    </source>
</evidence>
<evidence type="ECO:0000313" key="3">
    <source>
        <dbReference type="Proteomes" id="UP000184465"/>
    </source>
</evidence>
<dbReference type="OrthoDB" id="2049495at2"/>
<organism evidence="2 3">
    <name type="scientific">Paramaledivibacter caminithermalis (strain DSM 15212 / CIP 107654 / DViRD3)</name>
    <name type="common">Clostridium caminithermale</name>
    <dbReference type="NCBI Taxonomy" id="1121301"/>
    <lineage>
        <taxon>Bacteria</taxon>
        <taxon>Bacillati</taxon>
        <taxon>Bacillota</taxon>
        <taxon>Clostridia</taxon>
        <taxon>Peptostreptococcales</taxon>
        <taxon>Caminicellaceae</taxon>
        <taxon>Paramaledivibacter</taxon>
    </lineage>
</organism>
<proteinExistence type="predicted"/>
<protein>
    <recommendedName>
        <fullName evidence="1">Dual OB-containing domain-containing protein</fullName>
    </recommendedName>
</protein>
<dbReference type="STRING" id="1121301.SAMN02745912_01142"/>
<gene>
    <name evidence="2" type="ORF">SAMN02745912_01142</name>
</gene>